<proteinExistence type="predicted"/>
<dbReference type="AlphaFoldDB" id="A0A8A1M4U6"/>
<evidence type="ECO:0000256" key="1">
    <source>
        <dbReference type="SAM" id="MobiDB-lite"/>
    </source>
</evidence>
<reference evidence="2" key="1">
    <citation type="submission" date="2021-01" db="EMBL/GenBank/DDBJ databases">
        <title>Chromosome-level genome assembly of a human fungal pathogen reveals clustering of transcriptionally co-regulated genes.</title>
        <authorList>
            <person name="Voorhies M."/>
            <person name="Cohen S."/>
            <person name="Shea T.P."/>
            <person name="Petrus S."/>
            <person name="Munoz J.F."/>
            <person name="Poplawski S."/>
            <person name="Goldman W.E."/>
            <person name="Michael T."/>
            <person name="Cuomo C.A."/>
            <person name="Sil A."/>
            <person name="Beyhan S."/>
        </authorList>
    </citation>
    <scope>NUCLEOTIDE SEQUENCE</scope>
    <source>
        <strain evidence="2">WU24</strain>
    </source>
</reference>
<feature type="region of interest" description="Disordered" evidence="1">
    <location>
        <begin position="1"/>
        <end position="33"/>
    </location>
</feature>
<protein>
    <submittedName>
        <fullName evidence="2">Uncharacterized protein</fullName>
    </submittedName>
</protein>
<accession>A0A8A1M4U6</accession>
<evidence type="ECO:0000313" key="3">
    <source>
        <dbReference type="Proteomes" id="UP000663671"/>
    </source>
</evidence>
<evidence type="ECO:0000313" key="2">
    <source>
        <dbReference type="EMBL" id="QSS60635.1"/>
    </source>
</evidence>
<feature type="non-terminal residue" evidence="2">
    <location>
        <position position="1"/>
    </location>
</feature>
<dbReference type="EMBL" id="CP069110">
    <property type="protein sequence ID" value="QSS60635.1"/>
    <property type="molecule type" value="Genomic_DNA"/>
</dbReference>
<organism evidence="2 3">
    <name type="scientific">Ajellomyces capsulatus</name>
    <name type="common">Darling's disease fungus</name>
    <name type="synonym">Histoplasma capsulatum</name>
    <dbReference type="NCBI Taxonomy" id="5037"/>
    <lineage>
        <taxon>Eukaryota</taxon>
        <taxon>Fungi</taxon>
        <taxon>Dikarya</taxon>
        <taxon>Ascomycota</taxon>
        <taxon>Pezizomycotina</taxon>
        <taxon>Eurotiomycetes</taxon>
        <taxon>Eurotiomycetidae</taxon>
        <taxon>Onygenales</taxon>
        <taxon>Ajellomycetaceae</taxon>
        <taxon>Histoplasma</taxon>
    </lineage>
</organism>
<dbReference type="Proteomes" id="UP000663671">
    <property type="component" value="Chromosome 4"/>
</dbReference>
<gene>
    <name evidence="2" type="ORF">I7I51_05436</name>
</gene>
<sequence length="33" mass="3534">GELLPYARPKSRSFSVSQHAVQAGGRASPLKTH</sequence>
<dbReference type="VEuPathDB" id="FungiDB:I7I51_05436"/>
<name>A0A8A1M4U6_AJECA</name>